<organism evidence="6 7">
    <name type="scientific">Kingdonia uniflora</name>
    <dbReference type="NCBI Taxonomy" id="39325"/>
    <lineage>
        <taxon>Eukaryota</taxon>
        <taxon>Viridiplantae</taxon>
        <taxon>Streptophyta</taxon>
        <taxon>Embryophyta</taxon>
        <taxon>Tracheophyta</taxon>
        <taxon>Spermatophyta</taxon>
        <taxon>Magnoliopsida</taxon>
        <taxon>Ranunculales</taxon>
        <taxon>Circaeasteraceae</taxon>
        <taxon>Kingdonia</taxon>
    </lineage>
</organism>
<dbReference type="OrthoDB" id="9443236at2759"/>
<comment type="similarity">
    <text evidence="3">Belongs to the AAA ATPase family.</text>
</comment>
<dbReference type="InterPro" id="IPR041569">
    <property type="entry name" value="AAA_lid_3"/>
</dbReference>
<evidence type="ECO:0000313" key="6">
    <source>
        <dbReference type="EMBL" id="KAF6175706.1"/>
    </source>
</evidence>
<protein>
    <submittedName>
        <fullName evidence="6">Uncharacterized protein</fullName>
    </submittedName>
</protein>
<sequence length="263" mass="30122">MIFYCIEVSGDREVQRTILEVLNQLDGFSSDDSIKVIATTNRADILDPALMRSGCLDCKIEFPHSTEEARAQILQIHSRKMNVHPNINFKELVRSTDDFNGAQLNAVCVEAGMFAPRRDATEDYIMYMGALPKREYSPLSHYHSILQQVLENRIDVSGGRTLRQMYAVVVNLQDTGIDIQLPRGSLMVKFTCNSYGERTERMVNRLAYERGTVFVKYKARFFMVIYIELRVGFLFGEMGVSPPPYWMFLYKTEVGLNAEDKAQ</sequence>
<keyword evidence="1 3" id="KW-0547">Nucleotide-binding</keyword>
<dbReference type="PROSITE" id="PS00674">
    <property type="entry name" value="AAA"/>
    <property type="match status" value="1"/>
</dbReference>
<dbReference type="Gene3D" id="3.40.50.300">
    <property type="entry name" value="P-loop containing nucleotide triphosphate hydrolases"/>
    <property type="match status" value="1"/>
</dbReference>
<dbReference type="AlphaFoldDB" id="A0A7J7P8F0"/>
<evidence type="ECO:0000313" key="7">
    <source>
        <dbReference type="Proteomes" id="UP000541444"/>
    </source>
</evidence>
<dbReference type="GO" id="GO:0005524">
    <property type="term" value="F:ATP binding"/>
    <property type="evidence" value="ECO:0007669"/>
    <property type="project" value="UniProtKB-KW"/>
</dbReference>
<feature type="domain" description="ATPase AAA-type core" evidence="4">
    <location>
        <begin position="10"/>
        <end position="63"/>
    </location>
</feature>
<gene>
    <name evidence="6" type="ORF">GIB67_022708</name>
</gene>
<dbReference type="EMBL" id="JACGCM010000155">
    <property type="protein sequence ID" value="KAF6175706.1"/>
    <property type="molecule type" value="Genomic_DNA"/>
</dbReference>
<dbReference type="GO" id="GO:0016887">
    <property type="term" value="F:ATP hydrolysis activity"/>
    <property type="evidence" value="ECO:0007669"/>
    <property type="project" value="InterPro"/>
</dbReference>
<dbReference type="PANTHER" id="PTHR23073">
    <property type="entry name" value="26S PROTEASOME REGULATORY SUBUNIT"/>
    <property type="match status" value="1"/>
</dbReference>
<reference evidence="6 7" key="1">
    <citation type="journal article" date="2020" name="IScience">
        <title>Genome Sequencing of the Endangered Kingdonia uniflora (Circaeasteraceae, Ranunculales) Reveals Potential Mechanisms of Evolutionary Specialization.</title>
        <authorList>
            <person name="Sun Y."/>
            <person name="Deng T."/>
            <person name="Zhang A."/>
            <person name="Moore M.J."/>
            <person name="Landis J.B."/>
            <person name="Lin N."/>
            <person name="Zhang H."/>
            <person name="Zhang X."/>
            <person name="Huang J."/>
            <person name="Zhang X."/>
            <person name="Sun H."/>
            <person name="Wang H."/>
        </authorList>
    </citation>
    <scope>NUCLEOTIDE SEQUENCE [LARGE SCALE GENOMIC DNA]</scope>
    <source>
        <strain evidence="6">TB1705</strain>
        <tissue evidence="6">Leaf</tissue>
    </source>
</reference>
<proteinExistence type="inferred from homology"/>
<feature type="domain" description="AAA ATPase AAA+ lid" evidence="5">
    <location>
        <begin position="86"/>
        <end position="119"/>
    </location>
</feature>
<dbReference type="Pfam" id="PF17862">
    <property type="entry name" value="AAA_lid_3"/>
    <property type="match status" value="1"/>
</dbReference>
<comment type="caution">
    <text evidence="6">The sequence shown here is derived from an EMBL/GenBank/DDBJ whole genome shotgun (WGS) entry which is preliminary data.</text>
</comment>
<evidence type="ECO:0000256" key="3">
    <source>
        <dbReference type="RuleBase" id="RU003651"/>
    </source>
</evidence>
<keyword evidence="7" id="KW-1185">Reference proteome</keyword>
<evidence type="ECO:0000259" key="4">
    <source>
        <dbReference type="Pfam" id="PF00004"/>
    </source>
</evidence>
<evidence type="ECO:0000259" key="5">
    <source>
        <dbReference type="Pfam" id="PF17862"/>
    </source>
</evidence>
<dbReference type="Gene3D" id="1.10.8.60">
    <property type="match status" value="1"/>
</dbReference>
<dbReference type="InterPro" id="IPR003960">
    <property type="entry name" value="ATPase_AAA_CS"/>
</dbReference>
<dbReference type="SUPFAM" id="SSF52540">
    <property type="entry name" value="P-loop containing nucleoside triphosphate hydrolases"/>
    <property type="match status" value="1"/>
</dbReference>
<accession>A0A7J7P8F0</accession>
<dbReference type="FunFam" id="1.10.8.60:FF:000009">
    <property type="entry name" value="26S protease regulatory subunit 6A"/>
    <property type="match status" value="1"/>
</dbReference>
<dbReference type="Pfam" id="PF00004">
    <property type="entry name" value="AAA"/>
    <property type="match status" value="1"/>
</dbReference>
<evidence type="ECO:0000256" key="2">
    <source>
        <dbReference type="ARBA" id="ARBA00022840"/>
    </source>
</evidence>
<name>A0A7J7P8F0_9MAGN</name>
<dbReference type="InterPro" id="IPR027417">
    <property type="entry name" value="P-loop_NTPase"/>
</dbReference>
<dbReference type="InterPro" id="IPR050221">
    <property type="entry name" value="26S_Proteasome_ATPase"/>
</dbReference>
<dbReference type="InterPro" id="IPR003959">
    <property type="entry name" value="ATPase_AAA_core"/>
</dbReference>
<evidence type="ECO:0000256" key="1">
    <source>
        <dbReference type="ARBA" id="ARBA00022741"/>
    </source>
</evidence>
<keyword evidence="2 3" id="KW-0067">ATP-binding</keyword>
<dbReference type="Proteomes" id="UP000541444">
    <property type="component" value="Unassembled WGS sequence"/>
</dbReference>